<evidence type="ECO:0000313" key="1">
    <source>
        <dbReference type="EMBL" id="EKU10592.1"/>
    </source>
</evidence>
<proteinExistence type="predicted"/>
<name>M5IDZ7_9BACT</name>
<dbReference type="EMBL" id="AMZQ01000011">
    <property type="protein sequence ID" value="EKU10592.1"/>
    <property type="molecule type" value="Genomic_DNA"/>
</dbReference>
<evidence type="ECO:0000313" key="2">
    <source>
        <dbReference type="Proteomes" id="UP000011939"/>
    </source>
</evidence>
<accession>M5IDZ7</accession>
<dbReference type="Proteomes" id="UP000011939">
    <property type="component" value="Unassembled WGS sequence"/>
</dbReference>
<dbReference type="AlphaFoldDB" id="M5IDZ7"/>
<dbReference type="STRING" id="1244083.CSUNSWCD_666"/>
<organism evidence="1 2">
    <name type="scientific">Campylobacter showae CSUNSWCD</name>
    <dbReference type="NCBI Taxonomy" id="1244083"/>
    <lineage>
        <taxon>Bacteria</taxon>
        <taxon>Pseudomonadati</taxon>
        <taxon>Campylobacterota</taxon>
        <taxon>Epsilonproteobacteria</taxon>
        <taxon>Campylobacterales</taxon>
        <taxon>Campylobacteraceae</taxon>
        <taxon>Campylobacter</taxon>
    </lineage>
</organism>
<comment type="caution">
    <text evidence="1">The sequence shown here is derived from an EMBL/GenBank/DDBJ whole genome shotgun (WGS) entry which is preliminary data.</text>
</comment>
<dbReference type="PATRIC" id="fig|1244083.3.peg.1909"/>
<sequence>MSVCIKNTNLKLYKIYSRQTAQKIKIQTIKLFQEKLI</sequence>
<reference evidence="1 2" key="1">
    <citation type="journal article" date="2013" name="Genome Announc.">
        <title>Genome Sequence of Campylobacter showae UNSWCD, Isolated from a Patient with Crohn's Disease.</title>
        <authorList>
            <person name="Tay A.P."/>
            <person name="Kaakoush N.O."/>
            <person name="Deshpande N.P."/>
            <person name="Chen Z."/>
            <person name="Mitchell H."/>
            <person name="Wilkins M.R."/>
        </authorList>
    </citation>
    <scope>NUCLEOTIDE SEQUENCE [LARGE SCALE GENOMIC DNA]</scope>
    <source>
        <strain evidence="1 2">CSUNSWCD</strain>
    </source>
</reference>
<protein>
    <submittedName>
        <fullName evidence="1">Uncharacterized protein</fullName>
    </submittedName>
</protein>
<gene>
    <name evidence="1" type="ORF">CSUNSWCD_666</name>
</gene>